<sequence>MTLEEIAGELYGVAPAGFVAARDEWVRRARADGDRELAAAIGKLRRPTVAAWAVNLLVRQAHEEVGALLELGDALRDAQRRLSGDRLRTLTTQRQQVVNALTRKAGELAPDHGQPLSETVLREVGQTLHAALADPEVANQVRAGTLTSATTYEGFGPASLMSVPDRPATRGKSSARDRASAHATAAGADTTAVGADAAADESDAAAPTSTSRSARRDARTTKSRSRTSESADRPDPQAQTRQELTEALEALQSARAARDSARSEHDRTTSDLATIEARISALREDLSHAETERRFTVAANRTANEALTKAQRHLDHVERWAEKVRTRLSPS</sequence>
<accession>A0A849BZC3</accession>
<gene>
    <name evidence="2" type="ORF">HLB23_17655</name>
</gene>
<evidence type="ECO:0000313" key="3">
    <source>
        <dbReference type="Proteomes" id="UP000586827"/>
    </source>
</evidence>
<feature type="compositionally biased region" description="Low complexity" evidence="1">
    <location>
        <begin position="181"/>
        <end position="197"/>
    </location>
</feature>
<comment type="caution">
    <text evidence="2">The sequence shown here is derived from an EMBL/GenBank/DDBJ whole genome shotgun (WGS) entry which is preliminary data.</text>
</comment>
<proteinExistence type="predicted"/>
<keyword evidence="3" id="KW-1185">Reference proteome</keyword>
<feature type="region of interest" description="Disordered" evidence="1">
    <location>
        <begin position="151"/>
        <end position="271"/>
    </location>
</feature>
<feature type="compositionally biased region" description="Basic and acidic residues" evidence="1">
    <location>
        <begin position="256"/>
        <end position="269"/>
    </location>
</feature>
<dbReference type="EMBL" id="JABELX010000006">
    <property type="protein sequence ID" value="NNH71664.1"/>
    <property type="molecule type" value="Genomic_DNA"/>
</dbReference>
<feature type="compositionally biased region" description="Basic and acidic residues" evidence="1">
    <location>
        <begin position="214"/>
        <end position="235"/>
    </location>
</feature>
<protein>
    <submittedName>
        <fullName evidence="2">Uncharacterized protein</fullName>
    </submittedName>
</protein>
<dbReference type="AlphaFoldDB" id="A0A849BZC3"/>
<name>A0A849BZC3_9NOCA</name>
<dbReference type="Proteomes" id="UP000586827">
    <property type="component" value="Unassembled WGS sequence"/>
</dbReference>
<reference evidence="2 3" key="1">
    <citation type="submission" date="2020-05" db="EMBL/GenBank/DDBJ databases">
        <title>MicrobeNet Type strains.</title>
        <authorList>
            <person name="Nicholson A.C."/>
        </authorList>
    </citation>
    <scope>NUCLEOTIDE SEQUENCE [LARGE SCALE GENOMIC DNA]</scope>
    <source>
        <strain evidence="2 3">JCM 3224</strain>
    </source>
</reference>
<evidence type="ECO:0000313" key="2">
    <source>
        <dbReference type="EMBL" id="NNH71664.1"/>
    </source>
</evidence>
<organism evidence="2 3">
    <name type="scientific">Nocardia uniformis</name>
    <dbReference type="NCBI Taxonomy" id="53432"/>
    <lineage>
        <taxon>Bacteria</taxon>
        <taxon>Bacillati</taxon>
        <taxon>Actinomycetota</taxon>
        <taxon>Actinomycetes</taxon>
        <taxon>Mycobacteriales</taxon>
        <taxon>Nocardiaceae</taxon>
        <taxon>Nocardia</taxon>
    </lineage>
</organism>
<dbReference type="RefSeq" id="WP_067519754.1">
    <property type="nucleotide sequence ID" value="NZ_JABELX010000006.1"/>
</dbReference>
<evidence type="ECO:0000256" key="1">
    <source>
        <dbReference type="SAM" id="MobiDB-lite"/>
    </source>
</evidence>